<gene>
    <name evidence="2" type="ORF">POVWA1_022580</name>
    <name evidence="3" type="ORF">POVWA2_022390</name>
</gene>
<proteinExistence type="predicted"/>
<keyword evidence="1" id="KW-1133">Transmembrane helix</keyword>
<feature type="transmembrane region" description="Helical" evidence="1">
    <location>
        <begin position="6"/>
        <end position="24"/>
    </location>
</feature>
<evidence type="ECO:0000256" key="1">
    <source>
        <dbReference type="SAM" id="Phobius"/>
    </source>
</evidence>
<accession>A0A1A8YU05</accession>
<evidence type="ECO:0000313" key="2">
    <source>
        <dbReference type="EMBL" id="SBT34480.1"/>
    </source>
</evidence>
<keyword evidence="1" id="KW-0472">Membrane</keyword>
<evidence type="ECO:0000313" key="3">
    <source>
        <dbReference type="EMBL" id="SBT34914.1"/>
    </source>
</evidence>
<reference evidence="4 5" key="2">
    <citation type="submission" date="2016-05" db="EMBL/GenBank/DDBJ databases">
        <authorList>
            <person name="Naeem Raeece"/>
        </authorList>
    </citation>
    <scope>NUCLEOTIDE SEQUENCE [LARGE SCALE GENOMIC DNA]</scope>
</reference>
<protein>
    <submittedName>
        <fullName evidence="3">Uncharacterized protein</fullName>
    </submittedName>
</protein>
<sequence>MILHVAGLYMILHVAGLYMILHVAGLKELSINAGVAKLRPSLFLKGGKCKNDALEKPALAICTLLKGRHTSHRYYTNGENGEKAKSPYVSMAKGENSQSQAEHKVYLKLALNYIISKIRKMSETSKS</sequence>
<evidence type="ECO:0000313" key="5">
    <source>
        <dbReference type="Proteomes" id="UP000078555"/>
    </source>
</evidence>
<dbReference type="Proteomes" id="UP000078555">
    <property type="component" value="Unassembled WGS sequence"/>
</dbReference>
<dbReference type="EMBL" id="FLRE01000087">
    <property type="protein sequence ID" value="SBT34914.1"/>
    <property type="molecule type" value="Genomic_DNA"/>
</dbReference>
<keyword evidence="5" id="KW-1185">Reference proteome</keyword>
<dbReference type="EMBL" id="FLRD01000070">
    <property type="protein sequence ID" value="SBT34480.1"/>
    <property type="molecule type" value="Genomic_DNA"/>
</dbReference>
<evidence type="ECO:0000313" key="4">
    <source>
        <dbReference type="Proteomes" id="UP000078550"/>
    </source>
</evidence>
<dbReference type="AlphaFoldDB" id="A0A1A8YU05"/>
<dbReference type="Proteomes" id="UP000078550">
    <property type="component" value="Unassembled WGS sequence"/>
</dbReference>
<organism evidence="3 4">
    <name type="scientific">Plasmodium ovale wallikeri</name>
    <dbReference type="NCBI Taxonomy" id="864142"/>
    <lineage>
        <taxon>Eukaryota</taxon>
        <taxon>Sar</taxon>
        <taxon>Alveolata</taxon>
        <taxon>Apicomplexa</taxon>
        <taxon>Aconoidasida</taxon>
        <taxon>Haemosporida</taxon>
        <taxon>Plasmodiidae</taxon>
        <taxon>Plasmodium</taxon>
        <taxon>Plasmodium (Plasmodium)</taxon>
    </lineage>
</organism>
<reference evidence="3" key="1">
    <citation type="submission" date="2016-05" db="EMBL/GenBank/DDBJ databases">
        <authorList>
            <person name="Lavstsen T."/>
            <person name="Jespersen J.S."/>
        </authorList>
    </citation>
    <scope>NUCLEOTIDE SEQUENCE [LARGE SCALE GENOMIC DNA]</scope>
</reference>
<name>A0A1A8YU05_PLAOA</name>
<keyword evidence="1" id="KW-0812">Transmembrane</keyword>